<accession>A0A1B8RDS6</accession>
<dbReference type="AlphaFoldDB" id="A0A1B8RDS6"/>
<evidence type="ECO:0000256" key="1">
    <source>
        <dbReference type="SAM" id="MobiDB-lite"/>
    </source>
</evidence>
<feature type="region of interest" description="Disordered" evidence="1">
    <location>
        <begin position="1"/>
        <end position="24"/>
    </location>
</feature>
<dbReference type="EMBL" id="KX487831">
    <property type="protein sequence ID" value="AOO90195.1"/>
    <property type="molecule type" value="Genomic_DNA"/>
</dbReference>
<sequence length="510" mass="57738">MLRQHQAAESVRQQQQGHGNPIVSWTDDTKGLRFVAVKQTVHWGKDWVIFPNFLDYFLKKTLGHEWGERERHNGQHPIFRWLQKTQAYSGHKPGEPKVKSVVMMGFMACWLHLAYALYLIAHHDEIPERLLDRLRNPVMFFPAYHEAIMGAALAVAGMEISCAETGAGSAPTPEFRAKSKASGKTYEVEGKRKNGWKAPTDDVTNAEFQRELQGYVRNQIYKASKKKLKNPVYWFELSIPTMTAKAEWRVVADVAEAAIRDAENNMTVEGQPIAPAYVVITNHTFLADEGVTGRPCFGFLQTIKIDDYPFGRPVEIEAALEGYDKHRDIFWLMEAWKTASTVPTTFDGSPPELLDSDGKPQRTIKIGDVIEVPDMHGKTVEATVEEVSSLDDKVMVAVGAKGHHWFVQMPLTAGEAEAARRYTDAVFGKDNASRGLRSDDPFDLYDWLLKAHANMAQDQVDSFFERNPAVAHFKNLRLAEARVRVAREYTKSMWISSQQYKANAQRRALL</sequence>
<name>A0A1B8RDS6_RHILT</name>
<reference evidence="2" key="1">
    <citation type="journal article" date="2015" name="BMC Genomics">
        <title>Transcriptome profiling of a Rhizobium leguminosarum bv. trifolii rosR mutant reveals the role of the transcriptional regulator RosR in motility, synthesis of cell-surface components, and other cellular processes.</title>
        <authorList>
            <person name="Rachwal K."/>
            <person name="Matczynska E."/>
            <person name="Janczarek M."/>
        </authorList>
    </citation>
    <scope>NUCLEOTIDE SEQUENCE</scope>
    <source>
        <strain evidence="2">Rt24.2</strain>
    </source>
</reference>
<reference evidence="2" key="2">
    <citation type="journal article" date="2016" name="Front. Microbiol.">
        <title>The Regulatory Protein RosR Affects Rhizobium leguminosarum bv. trifolii Protein Profiles, Cell Surface Properties, and Symbiosis with Clover.</title>
        <authorList>
            <person name="Rachwal K."/>
            <person name="Boguszewska A."/>
            <person name="Kopcinska J."/>
            <person name="Karas M."/>
            <person name="Tchorzewski M."/>
            <person name="Janczarek M."/>
        </authorList>
    </citation>
    <scope>NUCLEOTIDE SEQUENCE</scope>
    <source>
        <strain evidence="2">Rt24.2</strain>
    </source>
</reference>
<evidence type="ECO:0000313" key="2">
    <source>
        <dbReference type="EMBL" id="AOO90195.1"/>
    </source>
</evidence>
<protein>
    <submittedName>
        <fullName evidence="2">Uncharacterized protein</fullName>
    </submittedName>
</protein>
<organism evidence="2">
    <name type="scientific">Rhizobium leguminosarum bv. trifolii</name>
    <dbReference type="NCBI Taxonomy" id="386"/>
    <lineage>
        <taxon>Bacteria</taxon>
        <taxon>Pseudomonadati</taxon>
        <taxon>Pseudomonadota</taxon>
        <taxon>Alphaproteobacteria</taxon>
        <taxon>Hyphomicrobiales</taxon>
        <taxon>Rhizobiaceae</taxon>
        <taxon>Rhizobium/Agrobacterium group</taxon>
        <taxon>Rhizobium</taxon>
    </lineage>
</organism>
<proteinExistence type="predicted"/>